<name>A0A1V4JW02_PATFA</name>
<accession>A0A1V4JW02</accession>
<dbReference type="Proteomes" id="UP000190648">
    <property type="component" value="Unassembled WGS sequence"/>
</dbReference>
<organism evidence="2 3">
    <name type="scientific">Patagioenas fasciata monilis</name>
    <dbReference type="NCBI Taxonomy" id="372326"/>
    <lineage>
        <taxon>Eukaryota</taxon>
        <taxon>Metazoa</taxon>
        <taxon>Chordata</taxon>
        <taxon>Craniata</taxon>
        <taxon>Vertebrata</taxon>
        <taxon>Euteleostomi</taxon>
        <taxon>Archelosauria</taxon>
        <taxon>Archosauria</taxon>
        <taxon>Dinosauria</taxon>
        <taxon>Saurischia</taxon>
        <taxon>Theropoda</taxon>
        <taxon>Coelurosauria</taxon>
        <taxon>Aves</taxon>
        <taxon>Neognathae</taxon>
        <taxon>Neoaves</taxon>
        <taxon>Columbimorphae</taxon>
        <taxon>Columbiformes</taxon>
        <taxon>Columbidae</taxon>
        <taxon>Patagioenas</taxon>
    </lineage>
</organism>
<feature type="compositionally biased region" description="Low complexity" evidence="1">
    <location>
        <begin position="42"/>
        <end position="60"/>
    </location>
</feature>
<comment type="caution">
    <text evidence="2">The sequence shown here is derived from an EMBL/GenBank/DDBJ whole genome shotgun (WGS) entry which is preliminary data.</text>
</comment>
<evidence type="ECO:0000313" key="2">
    <source>
        <dbReference type="EMBL" id="OPJ75857.1"/>
    </source>
</evidence>
<gene>
    <name evidence="2" type="primary">MGARP</name>
    <name evidence="2" type="ORF">AV530_012002</name>
</gene>
<evidence type="ECO:0000256" key="1">
    <source>
        <dbReference type="SAM" id="MobiDB-lite"/>
    </source>
</evidence>
<evidence type="ECO:0000313" key="3">
    <source>
        <dbReference type="Proteomes" id="UP000190648"/>
    </source>
</evidence>
<dbReference type="STRING" id="372326.A0A1V4JW02"/>
<reference evidence="2 3" key="1">
    <citation type="submission" date="2016-02" db="EMBL/GenBank/DDBJ databases">
        <title>Band-tailed pigeon sequencing and assembly.</title>
        <authorList>
            <person name="Soares A.E."/>
            <person name="Novak B.J."/>
            <person name="Rice E.S."/>
            <person name="O'Connell B."/>
            <person name="Chang D."/>
            <person name="Weber S."/>
            <person name="Shapiro B."/>
        </authorList>
    </citation>
    <scope>NUCLEOTIDE SEQUENCE [LARGE SCALE GENOMIC DNA]</scope>
    <source>
        <strain evidence="2">BTP2013</strain>
        <tissue evidence="2">Blood</tissue>
    </source>
</reference>
<protein>
    <submittedName>
        <fullName evidence="2">Protein MGARP isoform B</fullName>
    </submittedName>
</protein>
<feature type="compositionally biased region" description="Basic and acidic residues" evidence="1">
    <location>
        <begin position="1"/>
        <end position="11"/>
    </location>
</feature>
<feature type="region of interest" description="Disordered" evidence="1">
    <location>
        <begin position="1"/>
        <end position="60"/>
    </location>
</feature>
<sequence length="135" mass="14359">MAEVTEGKTATDEADTVAAVEPAAQDESSGVSPETGGENDLPAPEASPAVEEAQQEPAANVEVAANSEAATVQEIVSEVLDVAASSTHEENSDAGTRTLMLRSRGERQKFLWRTRHLKKWLRNPKVNSAEAFGKV</sequence>
<dbReference type="EMBL" id="LSYS01006159">
    <property type="protein sequence ID" value="OPJ75857.1"/>
    <property type="molecule type" value="Genomic_DNA"/>
</dbReference>
<dbReference type="OrthoDB" id="9376758at2759"/>
<keyword evidence="3" id="KW-1185">Reference proteome</keyword>
<dbReference type="AlphaFoldDB" id="A0A1V4JW02"/>
<proteinExistence type="predicted"/>